<feature type="compositionally biased region" description="Acidic residues" evidence="1">
    <location>
        <begin position="267"/>
        <end position="316"/>
    </location>
</feature>
<evidence type="ECO:0000259" key="2">
    <source>
        <dbReference type="Pfam" id="PF13717"/>
    </source>
</evidence>
<feature type="domain" description="Zinc finger/thioredoxin putative" evidence="2">
    <location>
        <begin position="5"/>
        <end position="40"/>
    </location>
</feature>
<keyword evidence="4" id="KW-1185">Reference proteome</keyword>
<feature type="compositionally biased region" description="Acidic residues" evidence="1">
    <location>
        <begin position="538"/>
        <end position="567"/>
    </location>
</feature>
<dbReference type="KEGG" id="dalk:DSCA_60610"/>
<feature type="region of interest" description="Disordered" evidence="1">
    <location>
        <begin position="478"/>
        <end position="505"/>
    </location>
</feature>
<protein>
    <recommendedName>
        <fullName evidence="2">Zinc finger/thioredoxin putative domain-containing protein</fullName>
    </recommendedName>
</protein>
<accession>A0A5K7YYB1</accession>
<feature type="compositionally biased region" description="Acidic residues" evidence="1">
    <location>
        <begin position="240"/>
        <end position="259"/>
    </location>
</feature>
<feature type="region of interest" description="Disordered" evidence="1">
    <location>
        <begin position="44"/>
        <end position="98"/>
    </location>
</feature>
<feature type="region of interest" description="Disordered" evidence="1">
    <location>
        <begin position="341"/>
        <end position="374"/>
    </location>
</feature>
<dbReference type="Pfam" id="PF13717">
    <property type="entry name" value="Zn_ribbon_4"/>
    <property type="match status" value="1"/>
</dbReference>
<feature type="region of interest" description="Disordered" evidence="1">
    <location>
        <begin position="217"/>
        <end position="328"/>
    </location>
</feature>
<dbReference type="Proteomes" id="UP000427906">
    <property type="component" value="Chromosome"/>
</dbReference>
<evidence type="ECO:0000256" key="1">
    <source>
        <dbReference type="SAM" id="MobiDB-lite"/>
    </source>
</evidence>
<evidence type="ECO:0000313" key="3">
    <source>
        <dbReference type="EMBL" id="BBO72131.1"/>
    </source>
</evidence>
<feature type="compositionally biased region" description="Acidic residues" evidence="1">
    <location>
        <begin position="478"/>
        <end position="501"/>
    </location>
</feature>
<sequence>MRGAMIITCKSCNTSFNLDDKMLKPTGSKVRCSVCANVFTAFPQQASTPEPPAESHDAEPAAESEAASDALSAAPATFASAGQDAATDADAAEAQTPEADVLEEDAAKLFDDGADLDFALEDEAEDDVSDVEIEDAVSGVLSEELTDVSLEPEPEDDDDLAVIAGLDDDDFSLDASSENADDDVAATVIANLDDDLDLSLDGPPDVAETVIADLDQEDFDLGLPSESDDDSSGTATVIADLDDDGMDLDDLDLTLDMGDDTPPSDAVDAELDELSLDFDLEADADTDESEPDTESDLSVDDDLDLTLDMDDAEAGEMEPAAGLSELEDDLDLSSLESLLMEDDEGDDDAVTMIVDGGEEPELKLEMDDVPALDGDKVADIPEETLEDLEFDLDADGGDDAADIDLADDGDQEIDLSEIEKMLEEPETESVDLSAVPEQDLDLDIEASLETEKWMSESGDDDSLVKDEELDLSELEQALEDVDTEETDEALEEPELDLDLGDDQLLGTPTETVAVDNELEFDLSDFEEDVPAKAGAEAESPESVDMELEFEVESDSQAEQTLEDEGLEETVAIPEPTADKAEQAPPEPAVTAKPAAAPRPVKKGVSKSLVFLLIVAILGGGGYGTYYMLNQNGIDIPFLSDYLKPKVDDPGNLKLTTFDINSKFIDNASVGKLFVVSGKVKNGYTENRGMITLLGKLFSTGKVPVNQEKVYCGNIMSDLELANLEWDKIKARLSNRLGDNRSNVKIEPGKSIPFMVVFSGLPTDLEEFTIEVTGSTTLK</sequence>
<evidence type="ECO:0000313" key="4">
    <source>
        <dbReference type="Proteomes" id="UP000427906"/>
    </source>
</evidence>
<reference evidence="3 4" key="1">
    <citation type="submission" date="2019-11" db="EMBL/GenBank/DDBJ databases">
        <title>Comparative genomics of hydrocarbon-degrading Desulfosarcina strains.</title>
        <authorList>
            <person name="Watanabe M."/>
            <person name="Kojima H."/>
            <person name="Fukui M."/>
        </authorList>
    </citation>
    <scope>NUCLEOTIDE SEQUENCE [LARGE SCALE GENOMIC DNA]</scope>
    <source>
        <strain evidence="3 4">PL12</strain>
    </source>
</reference>
<feature type="compositionally biased region" description="Low complexity" evidence="1">
    <location>
        <begin position="61"/>
        <end position="98"/>
    </location>
</feature>
<dbReference type="NCBIfam" id="TIGR02098">
    <property type="entry name" value="MJ0042_CXXC"/>
    <property type="match status" value="1"/>
</dbReference>
<organism evidence="3 4">
    <name type="scientific">Desulfosarcina alkanivorans</name>
    <dbReference type="NCBI Taxonomy" id="571177"/>
    <lineage>
        <taxon>Bacteria</taxon>
        <taxon>Pseudomonadati</taxon>
        <taxon>Thermodesulfobacteriota</taxon>
        <taxon>Desulfobacteria</taxon>
        <taxon>Desulfobacterales</taxon>
        <taxon>Desulfosarcinaceae</taxon>
        <taxon>Desulfosarcina</taxon>
    </lineage>
</organism>
<proteinExistence type="predicted"/>
<name>A0A5K7YYB1_9BACT</name>
<dbReference type="AlphaFoldDB" id="A0A5K7YYB1"/>
<feature type="compositionally biased region" description="Acidic residues" evidence="1">
    <location>
        <begin position="217"/>
        <end position="231"/>
    </location>
</feature>
<gene>
    <name evidence="3" type="ORF">DSCA_60610</name>
</gene>
<feature type="region of interest" description="Disordered" evidence="1">
    <location>
        <begin position="529"/>
        <end position="596"/>
    </location>
</feature>
<dbReference type="InterPro" id="IPR011723">
    <property type="entry name" value="Znf/thioredoxin_put"/>
</dbReference>
<dbReference type="EMBL" id="AP021874">
    <property type="protein sequence ID" value="BBO72131.1"/>
    <property type="molecule type" value="Genomic_DNA"/>
</dbReference>